<sequence length="131" mass="14473">MTHIRADYTLGHGFSVNASVNNLFDTQYAYSEGLLKKVAISGQVSSIRSDVKADSGICIAIRLMKILFSSQEAEYAQNENSSHYRHQEAVQIKTTDGAANAKHGRQPAADHRTDYPENTGQEKIHHHHAPA</sequence>
<accession>A0A376VK60</accession>
<keyword evidence="2" id="KW-0675">Receptor</keyword>
<evidence type="ECO:0000313" key="2">
    <source>
        <dbReference type="EMBL" id="STJ11913.1"/>
    </source>
</evidence>
<name>A0A376VK60_ECOLX</name>
<feature type="compositionally biased region" description="Basic and acidic residues" evidence="1">
    <location>
        <begin position="108"/>
        <end position="123"/>
    </location>
</feature>
<gene>
    <name evidence="2" type="primary">prrA_3</name>
    <name evidence="2" type="ORF">NCTC9077_03650</name>
</gene>
<reference evidence="2 3" key="1">
    <citation type="submission" date="2018-06" db="EMBL/GenBank/DDBJ databases">
        <authorList>
            <consortium name="Pathogen Informatics"/>
            <person name="Doyle S."/>
        </authorList>
    </citation>
    <scope>NUCLEOTIDE SEQUENCE [LARGE SCALE GENOMIC DNA]</scope>
    <source>
        <strain evidence="2 3">NCTC9077</strain>
    </source>
</reference>
<evidence type="ECO:0000256" key="1">
    <source>
        <dbReference type="SAM" id="MobiDB-lite"/>
    </source>
</evidence>
<dbReference type="EMBL" id="UGCU01000001">
    <property type="protein sequence ID" value="STJ11913.1"/>
    <property type="molecule type" value="Genomic_DNA"/>
</dbReference>
<dbReference type="AlphaFoldDB" id="A0A376VK60"/>
<proteinExistence type="predicted"/>
<protein>
    <submittedName>
        <fullName evidence="2">Outer membrane receptor</fullName>
    </submittedName>
</protein>
<feature type="region of interest" description="Disordered" evidence="1">
    <location>
        <begin position="75"/>
        <end position="131"/>
    </location>
</feature>
<dbReference type="Proteomes" id="UP000254495">
    <property type="component" value="Unassembled WGS sequence"/>
</dbReference>
<organism evidence="2 3">
    <name type="scientific">Escherichia coli</name>
    <dbReference type="NCBI Taxonomy" id="562"/>
    <lineage>
        <taxon>Bacteria</taxon>
        <taxon>Pseudomonadati</taxon>
        <taxon>Pseudomonadota</taxon>
        <taxon>Gammaproteobacteria</taxon>
        <taxon>Enterobacterales</taxon>
        <taxon>Enterobacteriaceae</taxon>
        <taxon>Escherichia</taxon>
    </lineage>
</organism>
<evidence type="ECO:0000313" key="3">
    <source>
        <dbReference type="Proteomes" id="UP000254495"/>
    </source>
</evidence>